<dbReference type="InterPro" id="IPR010994">
    <property type="entry name" value="RuvA_2-like"/>
</dbReference>
<feature type="domain" description="Helix-hairpin-helix DNA-binding motif class 1" evidence="2">
    <location>
        <begin position="175"/>
        <end position="194"/>
    </location>
</feature>
<dbReference type="GO" id="GO:0006281">
    <property type="term" value="P:DNA repair"/>
    <property type="evidence" value="ECO:0007669"/>
    <property type="project" value="InterPro"/>
</dbReference>
<dbReference type="SMART" id="SM00278">
    <property type="entry name" value="HhH1"/>
    <property type="match status" value="2"/>
</dbReference>
<evidence type="ECO:0000313" key="3">
    <source>
        <dbReference type="EMBL" id="SET61929.1"/>
    </source>
</evidence>
<keyword evidence="1" id="KW-0472">Membrane</keyword>
<dbReference type="GO" id="GO:0003677">
    <property type="term" value="F:DNA binding"/>
    <property type="evidence" value="ECO:0007669"/>
    <property type="project" value="InterPro"/>
</dbReference>
<dbReference type="InterPro" id="IPR019554">
    <property type="entry name" value="Soluble_ligand-bd"/>
</dbReference>
<dbReference type="EMBL" id="FOHE01000017">
    <property type="protein sequence ID" value="SET61929.1"/>
    <property type="molecule type" value="Genomic_DNA"/>
</dbReference>
<gene>
    <name evidence="3" type="ORF">SAMN05216389_11755</name>
</gene>
<dbReference type="Proteomes" id="UP000198618">
    <property type="component" value="Unassembled WGS sequence"/>
</dbReference>
<protein>
    <submittedName>
        <fullName evidence="3">Competence protein ComEA</fullName>
    </submittedName>
</protein>
<evidence type="ECO:0000313" key="4">
    <source>
        <dbReference type="Proteomes" id="UP000198618"/>
    </source>
</evidence>
<reference evidence="3 4" key="1">
    <citation type="submission" date="2016-10" db="EMBL/GenBank/DDBJ databases">
        <authorList>
            <person name="de Groot N.N."/>
        </authorList>
    </citation>
    <scope>NUCLEOTIDE SEQUENCE [LARGE SCALE GENOMIC DNA]</scope>
    <source>
        <strain evidence="3 4">IBRC-M 10780</strain>
    </source>
</reference>
<dbReference type="OrthoDB" id="9790239at2"/>
<feature type="domain" description="Helix-hairpin-helix DNA-binding motif class 1" evidence="2">
    <location>
        <begin position="145"/>
        <end position="164"/>
    </location>
</feature>
<dbReference type="InterPro" id="IPR003583">
    <property type="entry name" value="Hlx-hairpin-Hlx_DNA-bd_motif"/>
</dbReference>
<dbReference type="Gene3D" id="1.10.150.310">
    <property type="entry name" value="Tex RuvX-like domain-like"/>
    <property type="match status" value="1"/>
</dbReference>
<dbReference type="RefSeq" id="WP_090871566.1">
    <property type="nucleotide sequence ID" value="NZ_FOHE01000017.1"/>
</dbReference>
<feature type="transmembrane region" description="Helical" evidence="1">
    <location>
        <begin position="9"/>
        <end position="29"/>
    </location>
</feature>
<dbReference type="NCBIfam" id="TIGR00426">
    <property type="entry name" value="competence protein ComEA helix-hairpin-helix repeat region"/>
    <property type="match status" value="1"/>
</dbReference>
<dbReference type="AlphaFoldDB" id="A0A1I0FW87"/>
<dbReference type="SUPFAM" id="SSF47781">
    <property type="entry name" value="RuvA domain 2-like"/>
    <property type="match status" value="1"/>
</dbReference>
<dbReference type="GO" id="GO:0015628">
    <property type="term" value="P:protein secretion by the type II secretion system"/>
    <property type="evidence" value="ECO:0007669"/>
    <property type="project" value="TreeGrafter"/>
</dbReference>
<keyword evidence="1" id="KW-0812">Transmembrane</keyword>
<keyword evidence="4" id="KW-1185">Reference proteome</keyword>
<dbReference type="InterPro" id="IPR004509">
    <property type="entry name" value="Competence_ComEA_HhH"/>
</dbReference>
<sequence>MLHLLKKPHFIIVGIAILAVIIVVSIQPFSSVDNSAIPPIAPEKALEQMESPTKIQSNEIVVDIKGEIQQPGVYEMAVDSRVEDVVQTAGGFTEKADQTVINLAQKVHDEMVIIVPSEQDLEGNEMTKSVDRDASKIRINYATSEEIEHLNGIGPSKAEAIIQYREESGLFQSVEDLLNVPGIGEKTLDKIRETIVVP</sequence>
<dbReference type="PANTHER" id="PTHR21180">
    <property type="entry name" value="ENDONUCLEASE/EXONUCLEASE/PHOSPHATASE FAMILY DOMAIN-CONTAINING PROTEIN 1"/>
    <property type="match status" value="1"/>
</dbReference>
<organism evidence="3 4">
    <name type="scientific">Oceanobacillus limi</name>
    <dbReference type="NCBI Taxonomy" id="930131"/>
    <lineage>
        <taxon>Bacteria</taxon>
        <taxon>Bacillati</taxon>
        <taxon>Bacillota</taxon>
        <taxon>Bacilli</taxon>
        <taxon>Bacillales</taxon>
        <taxon>Bacillaceae</taxon>
        <taxon>Oceanobacillus</taxon>
    </lineage>
</organism>
<dbReference type="Pfam" id="PF10531">
    <property type="entry name" value="SLBB"/>
    <property type="match status" value="1"/>
</dbReference>
<keyword evidence="1" id="KW-1133">Transmembrane helix</keyword>
<evidence type="ECO:0000259" key="2">
    <source>
        <dbReference type="SMART" id="SM00278"/>
    </source>
</evidence>
<dbReference type="InterPro" id="IPR051675">
    <property type="entry name" value="Endo/Exo/Phosphatase_dom_1"/>
</dbReference>
<proteinExistence type="predicted"/>
<dbReference type="Gene3D" id="3.10.560.10">
    <property type="entry name" value="Outer membrane lipoprotein wza domain like"/>
    <property type="match status" value="1"/>
</dbReference>
<evidence type="ECO:0000256" key="1">
    <source>
        <dbReference type="SAM" id="Phobius"/>
    </source>
</evidence>
<dbReference type="PANTHER" id="PTHR21180:SF32">
    <property type="entry name" value="ENDONUCLEASE_EXONUCLEASE_PHOSPHATASE FAMILY DOMAIN-CONTAINING PROTEIN 1"/>
    <property type="match status" value="1"/>
</dbReference>
<dbReference type="GO" id="GO:0015627">
    <property type="term" value="C:type II protein secretion system complex"/>
    <property type="evidence" value="ECO:0007669"/>
    <property type="project" value="TreeGrafter"/>
</dbReference>
<accession>A0A1I0FW87</accession>
<name>A0A1I0FW87_9BACI</name>
<dbReference type="Pfam" id="PF12836">
    <property type="entry name" value="HHH_3"/>
    <property type="match status" value="1"/>
</dbReference>
<dbReference type="STRING" id="930131.SAMN05216389_11755"/>